<dbReference type="InterPro" id="IPR022496">
    <property type="entry name" value="T6A_TsaB"/>
</dbReference>
<dbReference type="EMBL" id="CP012357">
    <property type="protein sequence ID" value="AKX34544.1"/>
    <property type="molecule type" value="Genomic_DNA"/>
</dbReference>
<dbReference type="Pfam" id="PF00814">
    <property type="entry name" value="TsaD"/>
    <property type="match status" value="1"/>
</dbReference>
<evidence type="ECO:0000313" key="3">
    <source>
        <dbReference type="Proteomes" id="UP000067476"/>
    </source>
</evidence>
<protein>
    <submittedName>
        <fullName evidence="2">Glycoprotease</fullName>
    </submittedName>
</protein>
<dbReference type="GO" id="GO:0006508">
    <property type="term" value="P:proteolysis"/>
    <property type="evidence" value="ECO:0007669"/>
    <property type="project" value="UniProtKB-KW"/>
</dbReference>
<reference evidence="2 3" key="1">
    <citation type="journal article" date="2015" name="Genome Announc.">
        <title>Complete Genome Sequence of Spiroplasma litorale TN-1T (DSM 21781), a Bacterium Isolated from a Green-Eyed Horsefly (Tabanus nigrovittatus).</title>
        <authorList>
            <person name="Lo W.S."/>
            <person name="Lai Y.C."/>
            <person name="Lien Y.W."/>
            <person name="Wang T.H."/>
            <person name="Kuo C.H."/>
        </authorList>
    </citation>
    <scope>NUCLEOTIDE SEQUENCE [LARGE SCALE GENOMIC DNA]</scope>
    <source>
        <strain evidence="2 3">TN-1</strain>
    </source>
</reference>
<dbReference type="InterPro" id="IPR000905">
    <property type="entry name" value="Gcp-like_dom"/>
</dbReference>
<dbReference type="STRING" id="216942.SLITO_v1c09330"/>
<keyword evidence="2" id="KW-0645">Protease</keyword>
<dbReference type="OrthoDB" id="9784166at2"/>
<dbReference type="Gene3D" id="3.30.420.40">
    <property type="match status" value="1"/>
</dbReference>
<keyword evidence="3" id="KW-1185">Reference proteome</keyword>
<dbReference type="GO" id="GO:0008233">
    <property type="term" value="F:peptidase activity"/>
    <property type="evidence" value="ECO:0007669"/>
    <property type="project" value="UniProtKB-KW"/>
</dbReference>
<dbReference type="InterPro" id="IPR043129">
    <property type="entry name" value="ATPase_NBD"/>
</dbReference>
<dbReference type="PATRIC" id="fig|216942.3.peg.949"/>
<name>A0A0K1W2I4_9MOLU</name>
<dbReference type="SUPFAM" id="SSF53067">
    <property type="entry name" value="Actin-like ATPase domain"/>
    <property type="match status" value="1"/>
</dbReference>
<sequence length="188" mass="21879">MNLFIDTTNNRLILIIEKNNQIIDYLDMKNQLRISDILIEEIDKMFKKNNIKINEVNSFYVVNGPGSYTGVRLGVTFSKTIKTINNDVNVYLISSLAFQAGDKKCISMIDARGDKYYIGVYDNKKNIIVDQVLNKEDIDQFKSNFKNYEILVDYNEIDIINNFLILKNDFKIAKSVNEINPLYIKHFI</sequence>
<evidence type="ECO:0000313" key="2">
    <source>
        <dbReference type="EMBL" id="AKX34544.1"/>
    </source>
</evidence>
<proteinExistence type="predicted"/>
<dbReference type="AlphaFoldDB" id="A0A0K1W2I4"/>
<dbReference type="Gene3D" id="3.30.420.200">
    <property type="match status" value="1"/>
</dbReference>
<accession>A0A0K1W2I4</accession>
<dbReference type="Proteomes" id="UP000067476">
    <property type="component" value="Chromosome"/>
</dbReference>
<dbReference type="RefSeq" id="WP_075058630.1">
    <property type="nucleotide sequence ID" value="NZ_CP012357.1"/>
</dbReference>
<dbReference type="GO" id="GO:0002949">
    <property type="term" value="P:tRNA threonylcarbamoyladenosine modification"/>
    <property type="evidence" value="ECO:0007669"/>
    <property type="project" value="InterPro"/>
</dbReference>
<dbReference type="NCBIfam" id="TIGR03725">
    <property type="entry name" value="T6A_YeaZ"/>
    <property type="match status" value="1"/>
</dbReference>
<organism evidence="2 3">
    <name type="scientific">Spiroplasma litorale</name>
    <dbReference type="NCBI Taxonomy" id="216942"/>
    <lineage>
        <taxon>Bacteria</taxon>
        <taxon>Bacillati</taxon>
        <taxon>Mycoplasmatota</taxon>
        <taxon>Mollicutes</taxon>
        <taxon>Entomoplasmatales</taxon>
        <taxon>Spiroplasmataceae</taxon>
        <taxon>Spiroplasma</taxon>
    </lineage>
</organism>
<feature type="domain" description="Gcp-like" evidence="1">
    <location>
        <begin position="36"/>
        <end position="130"/>
    </location>
</feature>
<keyword evidence="2" id="KW-0378">Hydrolase</keyword>
<dbReference type="KEGG" id="sll:SLITO_v1c09330"/>
<evidence type="ECO:0000259" key="1">
    <source>
        <dbReference type="Pfam" id="PF00814"/>
    </source>
</evidence>
<gene>
    <name evidence="2" type="ORF">SLITO_v1c09330</name>
</gene>